<dbReference type="InterPro" id="IPR003423">
    <property type="entry name" value="OMP_efflux"/>
</dbReference>
<comment type="function">
    <text evidence="2">CyaE is necessary for transport of calmodulin-sensitive adenylate cyclase-hemolysin (cyclolysin).</text>
</comment>
<dbReference type="Proteomes" id="UP000184485">
    <property type="component" value="Unassembled WGS sequence"/>
</dbReference>
<keyword evidence="5" id="KW-1185">Reference proteome</keyword>
<dbReference type="PIRSF" id="PIRSF001892">
    <property type="entry name" value="CyaE"/>
    <property type="match status" value="1"/>
</dbReference>
<dbReference type="SUPFAM" id="SSF56954">
    <property type="entry name" value="Outer membrane efflux proteins (OEP)"/>
    <property type="match status" value="1"/>
</dbReference>
<dbReference type="RefSeq" id="WP_175561947.1">
    <property type="nucleotide sequence ID" value="NZ_FQUP01000011.1"/>
</dbReference>
<dbReference type="InterPro" id="IPR010131">
    <property type="entry name" value="MdtP/NodT-like"/>
</dbReference>
<feature type="chain" id="PRO_5012567583" description="Protein CyaE" evidence="3">
    <location>
        <begin position="30"/>
        <end position="503"/>
    </location>
</feature>
<keyword evidence="2" id="KW-0204">Cytolysis</keyword>
<proteinExistence type="inferred from homology"/>
<dbReference type="GO" id="GO:0031640">
    <property type="term" value="P:killing of cells of another organism"/>
    <property type="evidence" value="ECO:0007669"/>
    <property type="project" value="UniProtKB-KW"/>
</dbReference>
<reference evidence="4 5" key="1">
    <citation type="submission" date="2016-11" db="EMBL/GenBank/DDBJ databases">
        <authorList>
            <person name="Jaros S."/>
            <person name="Januszkiewicz K."/>
            <person name="Wedrychowicz H."/>
        </authorList>
    </citation>
    <scope>NUCLEOTIDE SEQUENCE [LARGE SCALE GENOMIC DNA]</scope>
    <source>
        <strain evidence="4 5">DSM 19436</strain>
    </source>
</reference>
<comment type="similarity">
    <text evidence="1 2">Belongs to the outer membrane factor (OMF) (TC 1.B.17) family.</text>
</comment>
<evidence type="ECO:0000313" key="5">
    <source>
        <dbReference type="Proteomes" id="UP000184485"/>
    </source>
</evidence>
<dbReference type="Gene3D" id="1.20.1600.10">
    <property type="entry name" value="Outer membrane efflux proteins (OEP)"/>
    <property type="match status" value="1"/>
</dbReference>
<evidence type="ECO:0000256" key="1">
    <source>
        <dbReference type="ARBA" id="ARBA00007613"/>
    </source>
</evidence>
<dbReference type="PROSITE" id="PS51257">
    <property type="entry name" value="PROKAR_LIPOPROTEIN"/>
    <property type="match status" value="1"/>
</dbReference>
<evidence type="ECO:0000256" key="2">
    <source>
        <dbReference type="PIRNR" id="PIRNR001892"/>
    </source>
</evidence>
<dbReference type="AlphaFoldDB" id="A0A1M5PEA3"/>
<protein>
    <recommendedName>
        <fullName evidence="2">Protein CyaE</fullName>
    </recommendedName>
</protein>
<dbReference type="PANTHER" id="PTHR30203">
    <property type="entry name" value="OUTER MEMBRANE CATION EFFLUX PROTEIN"/>
    <property type="match status" value="1"/>
</dbReference>
<dbReference type="EMBL" id="FQUP01000011">
    <property type="protein sequence ID" value="SHG99583.1"/>
    <property type="molecule type" value="Genomic_DNA"/>
</dbReference>
<accession>A0A1M5PEA3</accession>
<evidence type="ECO:0000256" key="3">
    <source>
        <dbReference type="SAM" id="SignalP"/>
    </source>
</evidence>
<dbReference type="STRING" id="1122133.SAMN02745157_0129"/>
<dbReference type="GO" id="GO:0015562">
    <property type="term" value="F:efflux transmembrane transporter activity"/>
    <property type="evidence" value="ECO:0007669"/>
    <property type="project" value="InterPro"/>
</dbReference>
<gene>
    <name evidence="4" type="ORF">SAMN02745157_0129</name>
</gene>
<keyword evidence="3" id="KW-0732">Signal</keyword>
<dbReference type="GO" id="GO:0009279">
    <property type="term" value="C:cell outer membrane"/>
    <property type="evidence" value="ECO:0007669"/>
    <property type="project" value="UniProtKB-SubCell"/>
</dbReference>
<name>A0A1M5PEA3_9HYPH</name>
<feature type="signal peptide" evidence="3">
    <location>
        <begin position="1"/>
        <end position="29"/>
    </location>
</feature>
<keyword evidence="2" id="KW-0813">Transport</keyword>
<evidence type="ECO:0000313" key="4">
    <source>
        <dbReference type="EMBL" id="SHG99583.1"/>
    </source>
</evidence>
<comment type="subcellular location">
    <subcellularLocation>
        <location evidence="2">Cell outer membrane</location>
        <topology evidence="2">Peripheral membrane protein</topology>
    </subcellularLocation>
</comment>
<keyword evidence="2" id="KW-0472">Membrane</keyword>
<sequence>MTDCASRRRLRSALSVVMTFAVALSGCTAHMLAEAPSDPAKPWKPPASGGSDVAAAGYGVAPRPEVAVLQPTPGISADKIYDLPELIDIAQNENPLTRLAWQQARQAALAAGMVEATYRPFVAAMVIAGRQQVSQPLQVPVGEQDSVTTTVEGVSPQIALQWLLFDFGQRGALHKAAKLNADAANVLFNGAHQKIIYDVTRTYLLYGAARSRVTITARNLDNSGKIEAAAQARVDKGIGTTVELAQARQAVAQARFGHVQAEGAEKDAYQALLAAVGISPMTVIKVRQPTGRQLPGDIGRPTEDVIRTALAQRPDVLASYSAMKASEAGIAAAQAEFLPKVYMGAIAAGGNNDLSASGLPTIGQQASSTGVVIGATMPIFDGGLRKAQLESAKSLAAASAATFQKTRDTAAREIVVSADALRSALASYRAAAALTRAAGVTYDAAFEAYRAGVGDITAATAADSGLMTARLSEIDAYTATLVAAANLAFVLGAMTSTDVATAR</sequence>
<organism evidence="4 5">
    <name type="scientific">Kaistia soli DSM 19436</name>
    <dbReference type="NCBI Taxonomy" id="1122133"/>
    <lineage>
        <taxon>Bacteria</taxon>
        <taxon>Pseudomonadati</taxon>
        <taxon>Pseudomonadota</taxon>
        <taxon>Alphaproteobacteria</taxon>
        <taxon>Hyphomicrobiales</taxon>
        <taxon>Kaistiaceae</taxon>
        <taxon>Kaistia</taxon>
    </lineage>
</organism>
<keyword evidence="2" id="KW-0998">Cell outer membrane</keyword>
<dbReference type="Pfam" id="PF02321">
    <property type="entry name" value="OEP"/>
    <property type="match status" value="2"/>
</dbReference>
<dbReference type="PANTHER" id="PTHR30203:SF29">
    <property type="entry name" value="PROTEIN CYAE"/>
    <property type="match status" value="1"/>
</dbReference>
<keyword evidence="2" id="KW-0354">Hemolysis</keyword>
<dbReference type="InterPro" id="IPR028351">
    <property type="entry name" value="CyaE"/>
</dbReference>